<dbReference type="Proteomes" id="UP001605036">
    <property type="component" value="Unassembled WGS sequence"/>
</dbReference>
<sequence length="96" mass="11261">MVGDTSSRKGDHIFKKGEYRPFPIAVEQVVEAGGQAEGKKKKRKKNSEWHKVGHDRLRAHINVVIRHTWMMWFILTMEEKRDYLEYYIPGTNMGVS</sequence>
<dbReference type="AlphaFoldDB" id="A0ABD1XT55"/>
<reference evidence="1 2" key="1">
    <citation type="submission" date="2024-09" db="EMBL/GenBank/DDBJ databases">
        <title>Chromosome-scale assembly of Riccia fluitans.</title>
        <authorList>
            <person name="Paukszto L."/>
            <person name="Sawicki J."/>
            <person name="Karawczyk K."/>
            <person name="Piernik-Szablinska J."/>
            <person name="Szczecinska M."/>
            <person name="Mazdziarz M."/>
        </authorList>
    </citation>
    <scope>NUCLEOTIDE SEQUENCE [LARGE SCALE GENOMIC DNA]</scope>
    <source>
        <strain evidence="1">Rf_01</strain>
        <tissue evidence="1">Aerial parts of the thallus</tissue>
    </source>
</reference>
<organism evidence="1 2">
    <name type="scientific">Riccia fluitans</name>
    <dbReference type="NCBI Taxonomy" id="41844"/>
    <lineage>
        <taxon>Eukaryota</taxon>
        <taxon>Viridiplantae</taxon>
        <taxon>Streptophyta</taxon>
        <taxon>Embryophyta</taxon>
        <taxon>Marchantiophyta</taxon>
        <taxon>Marchantiopsida</taxon>
        <taxon>Marchantiidae</taxon>
        <taxon>Marchantiales</taxon>
        <taxon>Ricciaceae</taxon>
        <taxon>Riccia</taxon>
    </lineage>
</organism>
<keyword evidence="2" id="KW-1185">Reference proteome</keyword>
<proteinExistence type="predicted"/>
<protein>
    <submittedName>
        <fullName evidence="1">Uncharacterized protein</fullName>
    </submittedName>
</protein>
<comment type="caution">
    <text evidence="1">The sequence shown here is derived from an EMBL/GenBank/DDBJ whole genome shotgun (WGS) entry which is preliminary data.</text>
</comment>
<evidence type="ECO:0000313" key="1">
    <source>
        <dbReference type="EMBL" id="KAL2612139.1"/>
    </source>
</evidence>
<accession>A0ABD1XT55</accession>
<gene>
    <name evidence="1" type="ORF">R1flu_023831</name>
</gene>
<evidence type="ECO:0000313" key="2">
    <source>
        <dbReference type="Proteomes" id="UP001605036"/>
    </source>
</evidence>
<name>A0ABD1XT55_9MARC</name>
<dbReference type="EMBL" id="JBHFFA010000007">
    <property type="protein sequence ID" value="KAL2612139.1"/>
    <property type="molecule type" value="Genomic_DNA"/>
</dbReference>